<dbReference type="InterPro" id="IPR009057">
    <property type="entry name" value="Homeodomain-like_sf"/>
</dbReference>
<dbReference type="STRING" id="318479.A0A0N4U9X9"/>
<dbReference type="GO" id="GO:0007420">
    <property type="term" value="P:brain development"/>
    <property type="evidence" value="ECO:0007669"/>
    <property type="project" value="TreeGrafter"/>
</dbReference>
<dbReference type="PRINTS" id="PR00031">
    <property type="entry name" value="HTHREPRESSR"/>
</dbReference>
<feature type="domain" description="Homeobox" evidence="7">
    <location>
        <begin position="233"/>
        <end position="293"/>
    </location>
</feature>
<evidence type="ECO:0000256" key="6">
    <source>
        <dbReference type="RuleBase" id="RU000682"/>
    </source>
</evidence>
<evidence type="ECO:0000313" key="8">
    <source>
        <dbReference type="EMBL" id="VDN57954.1"/>
    </source>
</evidence>
<evidence type="ECO:0000256" key="4">
    <source>
        <dbReference type="ARBA" id="ARBA00023242"/>
    </source>
</evidence>
<dbReference type="PANTHER" id="PTHR24339">
    <property type="entry name" value="HOMEOBOX PROTEIN EMX-RELATED"/>
    <property type="match status" value="1"/>
</dbReference>
<dbReference type="OrthoDB" id="6159439at2759"/>
<comment type="subcellular location">
    <subcellularLocation>
        <location evidence="1 5 6">Nucleus</location>
    </subcellularLocation>
</comment>
<evidence type="ECO:0000256" key="3">
    <source>
        <dbReference type="ARBA" id="ARBA00023155"/>
    </source>
</evidence>
<dbReference type="Proteomes" id="UP000038040">
    <property type="component" value="Unplaced"/>
</dbReference>
<dbReference type="WBParaSite" id="DME_0000392201-mRNA-1">
    <property type="protein sequence ID" value="DME_0000392201-mRNA-1"/>
    <property type="gene ID" value="DME_0000392201"/>
</dbReference>
<name>A0A0N4U9X9_DRAME</name>
<dbReference type="GO" id="GO:0005634">
    <property type="term" value="C:nucleus"/>
    <property type="evidence" value="ECO:0007669"/>
    <property type="project" value="UniProtKB-SubCell"/>
</dbReference>
<reference evidence="11" key="1">
    <citation type="submission" date="2017-02" db="UniProtKB">
        <authorList>
            <consortium name="WormBaseParasite"/>
        </authorList>
    </citation>
    <scope>IDENTIFICATION</scope>
</reference>
<evidence type="ECO:0000259" key="7">
    <source>
        <dbReference type="PROSITE" id="PS50071"/>
    </source>
</evidence>
<dbReference type="GO" id="GO:0000981">
    <property type="term" value="F:DNA-binding transcription factor activity, RNA polymerase II-specific"/>
    <property type="evidence" value="ECO:0007669"/>
    <property type="project" value="InterPro"/>
</dbReference>
<accession>A0A0N4U9X9</accession>
<dbReference type="GO" id="GO:0030182">
    <property type="term" value="P:neuron differentiation"/>
    <property type="evidence" value="ECO:0007669"/>
    <property type="project" value="TreeGrafter"/>
</dbReference>
<sequence length="298" mass="34069">MSTTRSLYPRYQPNSNNNFIQNRSSLILNENFGILPTSMSLLSSLLDTSCMILNGKPFPFTTQFPILNDANINPTTTTTFKVLSELTTIKDPIKSPFQNITTTTTTTTAFDNFSPLILPTTTTTTATTTERINSIFNHDANGIGFETLQAASTIIDNLKCNNNNNRQIFASERLCSSTQNEEEISINSESRKSFSDFSINRLLKNQNQTKRSSIPSSVDRRQFMFKTQEERNIHGRKQRTIYGTSQTRVLEKAFEEQQYMVGTERELLAERLGLTEAQVRVWFQNRRSKWRKQIRSNA</sequence>
<proteinExistence type="predicted"/>
<feature type="DNA-binding region" description="Homeobox" evidence="5">
    <location>
        <begin position="235"/>
        <end position="294"/>
    </location>
</feature>
<dbReference type="InterPro" id="IPR000047">
    <property type="entry name" value="HTH_motif"/>
</dbReference>
<gene>
    <name evidence="8" type="ORF">DME_LOCUS7927</name>
</gene>
<evidence type="ECO:0000313" key="11">
    <source>
        <dbReference type="WBParaSite" id="DME_0000392201-mRNA-1"/>
    </source>
</evidence>
<dbReference type="GO" id="GO:0000978">
    <property type="term" value="F:RNA polymerase II cis-regulatory region sequence-specific DNA binding"/>
    <property type="evidence" value="ECO:0007669"/>
    <property type="project" value="TreeGrafter"/>
</dbReference>
<evidence type="ECO:0000313" key="9">
    <source>
        <dbReference type="Proteomes" id="UP000038040"/>
    </source>
</evidence>
<evidence type="ECO:0000256" key="5">
    <source>
        <dbReference type="PROSITE-ProRule" id="PRU00108"/>
    </source>
</evidence>
<dbReference type="Proteomes" id="UP000274756">
    <property type="component" value="Unassembled WGS sequence"/>
</dbReference>
<dbReference type="PROSITE" id="PS00027">
    <property type="entry name" value="HOMEOBOX_1"/>
    <property type="match status" value="1"/>
</dbReference>
<dbReference type="InterPro" id="IPR050877">
    <property type="entry name" value="EMX-VAX-Noto_Homeobox_TFs"/>
</dbReference>
<keyword evidence="4 5" id="KW-0539">Nucleus</keyword>
<protein>
    <submittedName>
        <fullName evidence="11">Homeobox domain-containing protein</fullName>
    </submittedName>
</protein>
<evidence type="ECO:0000256" key="1">
    <source>
        <dbReference type="ARBA" id="ARBA00004123"/>
    </source>
</evidence>
<dbReference type="InterPro" id="IPR017970">
    <property type="entry name" value="Homeobox_CS"/>
</dbReference>
<dbReference type="SMART" id="SM00389">
    <property type="entry name" value="HOX"/>
    <property type="match status" value="1"/>
</dbReference>
<evidence type="ECO:0000313" key="10">
    <source>
        <dbReference type="Proteomes" id="UP000274756"/>
    </source>
</evidence>
<dbReference type="Pfam" id="PF00046">
    <property type="entry name" value="Homeodomain"/>
    <property type="match status" value="1"/>
</dbReference>
<dbReference type="PANTHER" id="PTHR24339:SF28">
    <property type="entry name" value="E5-RELATED"/>
    <property type="match status" value="1"/>
</dbReference>
<dbReference type="CDD" id="cd00086">
    <property type="entry name" value="homeodomain"/>
    <property type="match status" value="1"/>
</dbReference>
<organism evidence="9 11">
    <name type="scientific">Dracunculus medinensis</name>
    <name type="common">Guinea worm</name>
    <dbReference type="NCBI Taxonomy" id="318479"/>
    <lineage>
        <taxon>Eukaryota</taxon>
        <taxon>Metazoa</taxon>
        <taxon>Ecdysozoa</taxon>
        <taxon>Nematoda</taxon>
        <taxon>Chromadorea</taxon>
        <taxon>Rhabditida</taxon>
        <taxon>Spirurina</taxon>
        <taxon>Dracunculoidea</taxon>
        <taxon>Dracunculidae</taxon>
        <taxon>Dracunculus</taxon>
    </lineage>
</organism>
<evidence type="ECO:0000256" key="2">
    <source>
        <dbReference type="ARBA" id="ARBA00023125"/>
    </source>
</evidence>
<dbReference type="InterPro" id="IPR001356">
    <property type="entry name" value="HD"/>
</dbReference>
<dbReference type="PROSITE" id="PS50071">
    <property type="entry name" value="HOMEOBOX_2"/>
    <property type="match status" value="1"/>
</dbReference>
<dbReference type="AlphaFoldDB" id="A0A0N4U9X9"/>
<dbReference type="SUPFAM" id="SSF46689">
    <property type="entry name" value="Homeodomain-like"/>
    <property type="match status" value="1"/>
</dbReference>
<keyword evidence="2 5" id="KW-0238">DNA-binding</keyword>
<keyword evidence="10" id="KW-1185">Reference proteome</keyword>
<dbReference type="EMBL" id="UYYG01001164">
    <property type="protein sequence ID" value="VDN57954.1"/>
    <property type="molecule type" value="Genomic_DNA"/>
</dbReference>
<reference evidence="8 10" key="2">
    <citation type="submission" date="2018-11" db="EMBL/GenBank/DDBJ databases">
        <authorList>
            <consortium name="Pathogen Informatics"/>
        </authorList>
    </citation>
    <scope>NUCLEOTIDE SEQUENCE [LARGE SCALE GENOMIC DNA]</scope>
</reference>
<keyword evidence="3 5" id="KW-0371">Homeobox</keyword>
<dbReference type="Gene3D" id="1.10.10.60">
    <property type="entry name" value="Homeodomain-like"/>
    <property type="match status" value="1"/>
</dbReference>